<organism evidence="2 3">
    <name type="scientific">Platanthera guangdongensis</name>
    <dbReference type="NCBI Taxonomy" id="2320717"/>
    <lineage>
        <taxon>Eukaryota</taxon>
        <taxon>Viridiplantae</taxon>
        <taxon>Streptophyta</taxon>
        <taxon>Embryophyta</taxon>
        <taxon>Tracheophyta</taxon>
        <taxon>Spermatophyta</taxon>
        <taxon>Magnoliopsida</taxon>
        <taxon>Liliopsida</taxon>
        <taxon>Asparagales</taxon>
        <taxon>Orchidaceae</taxon>
        <taxon>Orchidoideae</taxon>
        <taxon>Orchideae</taxon>
        <taxon>Orchidinae</taxon>
        <taxon>Platanthera</taxon>
    </lineage>
</organism>
<name>A0ABR2MM66_9ASPA</name>
<comment type="caution">
    <text evidence="2">The sequence shown here is derived from an EMBL/GenBank/DDBJ whole genome shotgun (WGS) entry which is preliminary data.</text>
</comment>
<evidence type="ECO:0000313" key="3">
    <source>
        <dbReference type="Proteomes" id="UP001412067"/>
    </source>
</evidence>
<feature type="compositionally biased region" description="Basic residues" evidence="1">
    <location>
        <begin position="82"/>
        <end position="91"/>
    </location>
</feature>
<feature type="region of interest" description="Disordered" evidence="1">
    <location>
        <begin position="80"/>
        <end position="118"/>
    </location>
</feature>
<reference evidence="2 3" key="1">
    <citation type="journal article" date="2022" name="Nat. Plants">
        <title>Genomes of leafy and leafless Platanthera orchids illuminate the evolution of mycoheterotrophy.</title>
        <authorList>
            <person name="Li M.H."/>
            <person name="Liu K.W."/>
            <person name="Li Z."/>
            <person name="Lu H.C."/>
            <person name="Ye Q.L."/>
            <person name="Zhang D."/>
            <person name="Wang J.Y."/>
            <person name="Li Y.F."/>
            <person name="Zhong Z.M."/>
            <person name="Liu X."/>
            <person name="Yu X."/>
            <person name="Liu D.K."/>
            <person name="Tu X.D."/>
            <person name="Liu B."/>
            <person name="Hao Y."/>
            <person name="Liao X.Y."/>
            <person name="Jiang Y.T."/>
            <person name="Sun W.H."/>
            <person name="Chen J."/>
            <person name="Chen Y.Q."/>
            <person name="Ai Y."/>
            <person name="Zhai J.W."/>
            <person name="Wu S.S."/>
            <person name="Zhou Z."/>
            <person name="Hsiao Y.Y."/>
            <person name="Wu W.L."/>
            <person name="Chen Y.Y."/>
            <person name="Lin Y.F."/>
            <person name="Hsu J.L."/>
            <person name="Li C.Y."/>
            <person name="Wang Z.W."/>
            <person name="Zhao X."/>
            <person name="Zhong W.Y."/>
            <person name="Ma X.K."/>
            <person name="Ma L."/>
            <person name="Huang J."/>
            <person name="Chen G.Z."/>
            <person name="Huang M.Z."/>
            <person name="Huang L."/>
            <person name="Peng D.H."/>
            <person name="Luo Y.B."/>
            <person name="Zou S.Q."/>
            <person name="Chen S.P."/>
            <person name="Lan S."/>
            <person name="Tsai W.C."/>
            <person name="Van de Peer Y."/>
            <person name="Liu Z.J."/>
        </authorList>
    </citation>
    <scope>NUCLEOTIDE SEQUENCE [LARGE SCALE GENOMIC DNA]</scope>
    <source>
        <strain evidence="2">Lor288</strain>
    </source>
</reference>
<protein>
    <submittedName>
        <fullName evidence="2">Uncharacterized protein</fullName>
    </submittedName>
</protein>
<sequence length="145" mass="15683">MYIVHRGTILCPICNCLHTPHASSLSLSLKAPIPSLKAPIPAPSLFAAPKEFTPSQVASKEEAGSLLMSHGHELRLTGGRIQRQHSHRSWPQRRLCQRSGDASRRRQRSLSISTGATSLPARTSSVSSLVMLSSSTTSMSAMIQI</sequence>
<dbReference type="Proteomes" id="UP001412067">
    <property type="component" value="Unassembled WGS sequence"/>
</dbReference>
<gene>
    <name evidence="2" type="ORF">KSP40_PGU010111</name>
</gene>
<proteinExistence type="predicted"/>
<accession>A0ABR2MM66</accession>
<keyword evidence="3" id="KW-1185">Reference proteome</keyword>
<feature type="compositionally biased region" description="Polar residues" evidence="1">
    <location>
        <begin position="109"/>
        <end position="118"/>
    </location>
</feature>
<evidence type="ECO:0000313" key="2">
    <source>
        <dbReference type="EMBL" id="KAK8964957.1"/>
    </source>
</evidence>
<dbReference type="EMBL" id="JBBWWR010000006">
    <property type="protein sequence ID" value="KAK8964957.1"/>
    <property type="molecule type" value="Genomic_DNA"/>
</dbReference>
<evidence type="ECO:0000256" key="1">
    <source>
        <dbReference type="SAM" id="MobiDB-lite"/>
    </source>
</evidence>